<feature type="chain" id="PRO_5028842693" evidence="1">
    <location>
        <begin position="26"/>
        <end position="128"/>
    </location>
</feature>
<reference evidence="4" key="1">
    <citation type="submission" date="2020-06" db="EMBL/GenBank/DDBJ databases">
        <title>Nostoc edaphicum CCNP1411 genome.</title>
        <authorList>
            <person name="Fidor A."/>
            <person name="Grabski M."/>
            <person name="Gawor J."/>
            <person name="Gromadka R."/>
            <person name="Wegrzyn G."/>
            <person name="Mazur-Marzec H."/>
        </authorList>
    </citation>
    <scope>NUCLEOTIDE SEQUENCE [LARGE SCALE GENOMIC DNA]</scope>
    <source>
        <strain evidence="4">CCNP1411</strain>
    </source>
</reference>
<dbReference type="Proteomes" id="UP000514713">
    <property type="component" value="Chromosome"/>
</dbReference>
<keyword evidence="1" id="KW-0732">Signal</keyword>
<feature type="domain" description="Cyanovirin-N" evidence="2">
    <location>
        <begin position="28"/>
        <end position="127"/>
    </location>
</feature>
<evidence type="ECO:0000259" key="2">
    <source>
        <dbReference type="SMART" id="SM01111"/>
    </source>
</evidence>
<organism evidence="3 4">
    <name type="scientific">Nostoc edaphicum CCNP1411</name>
    <dbReference type="NCBI Taxonomy" id="1472755"/>
    <lineage>
        <taxon>Bacteria</taxon>
        <taxon>Bacillati</taxon>
        <taxon>Cyanobacteriota</taxon>
        <taxon>Cyanophyceae</taxon>
        <taxon>Nostocales</taxon>
        <taxon>Nostocaceae</taxon>
        <taxon>Nostoc</taxon>
    </lineage>
</organism>
<gene>
    <name evidence="3" type="ORF">HUN01_10590</name>
</gene>
<evidence type="ECO:0000256" key="1">
    <source>
        <dbReference type="SAM" id="SignalP"/>
    </source>
</evidence>
<feature type="signal peptide" evidence="1">
    <location>
        <begin position="1"/>
        <end position="25"/>
    </location>
</feature>
<accession>A0A7D7L9Y4</accession>
<protein>
    <submittedName>
        <fullName evidence="3">Cyanovirin</fullName>
    </submittedName>
</protein>
<dbReference type="InterPro" id="IPR036673">
    <property type="entry name" value="Cyanovirin-N_sf"/>
</dbReference>
<dbReference type="EMBL" id="CP054698">
    <property type="protein sequence ID" value="QMS88016.1"/>
    <property type="molecule type" value="Genomic_DNA"/>
</dbReference>
<evidence type="ECO:0000313" key="3">
    <source>
        <dbReference type="EMBL" id="QMS88016.1"/>
    </source>
</evidence>
<proteinExistence type="predicted"/>
<dbReference type="InterPro" id="IPR011058">
    <property type="entry name" value="Cyanovirin-N"/>
</dbReference>
<sequence>MLKICATFLCAIFLSFNLVIGNAWATGQFSQTCQDISIDGSTLTATCEQADGYTLSTTSIDLNPYIANLDGALDWDGDKFALTCDNIGLAGASRLRAECERADGQTYLGTYIDLNEHIANIDGTLKFE</sequence>
<dbReference type="SUPFAM" id="SSF51322">
    <property type="entry name" value="Cyanovirin-N"/>
    <property type="match status" value="1"/>
</dbReference>
<dbReference type="SMART" id="SM01111">
    <property type="entry name" value="CVNH"/>
    <property type="match status" value="1"/>
</dbReference>
<evidence type="ECO:0000313" key="4">
    <source>
        <dbReference type="Proteomes" id="UP000514713"/>
    </source>
</evidence>
<keyword evidence="4" id="KW-1185">Reference proteome</keyword>
<dbReference type="Gene3D" id="2.30.60.10">
    <property type="entry name" value="Cyanovirin-N"/>
    <property type="match status" value="1"/>
</dbReference>
<dbReference type="RefSeq" id="WP_181931232.1">
    <property type="nucleotide sequence ID" value="NZ_CP054698.1"/>
</dbReference>
<dbReference type="PANTHER" id="PTHR42076:SF1">
    <property type="entry name" value="CYANOVIRIN-N DOMAIN-CONTAINING PROTEIN"/>
    <property type="match status" value="1"/>
</dbReference>
<name>A0A7D7L9Y4_9NOSO</name>
<dbReference type="KEGG" id="ned:HUN01_10590"/>
<dbReference type="Pfam" id="PF08881">
    <property type="entry name" value="CVNH"/>
    <property type="match status" value="1"/>
</dbReference>
<dbReference type="PANTHER" id="PTHR42076">
    <property type="entry name" value="CYANOVIRIN-N HOMOLOG"/>
    <property type="match status" value="1"/>
</dbReference>
<dbReference type="AlphaFoldDB" id="A0A7D7L9Y4"/>